<dbReference type="RefSeq" id="WP_142454511.1">
    <property type="nucleotide sequence ID" value="NZ_FXTP01000008.1"/>
</dbReference>
<comment type="subcellular location">
    <subcellularLocation>
        <location evidence="6">Cytoplasm</location>
    </subcellularLocation>
</comment>
<dbReference type="InterPro" id="IPR017856">
    <property type="entry name" value="Integrase-like_N"/>
</dbReference>
<keyword evidence="4 6" id="KW-0238">DNA-binding</keyword>
<keyword evidence="3 6" id="KW-0805">Transcription regulation</keyword>
<evidence type="ECO:0000259" key="8">
    <source>
        <dbReference type="Pfam" id="PF01709"/>
    </source>
</evidence>
<dbReference type="NCBIfam" id="TIGR01033">
    <property type="entry name" value="YebC/PmpR family DNA-binding transcriptional regulator"/>
    <property type="match status" value="1"/>
</dbReference>
<accession>A0A521DCP5</accession>
<evidence type="ECO:0000256" key="1">
    <source>
        <dbReference type="ARBA" id="ARBA00008724"/>
    </source>
</evidence>
<sequence>MAGHSKWANIKHKKAKEDKKRSKIFSKHIKEITVAAREGGGDPEGNPRLSLAIDNAKADNVPKDNIERAIKRGTGEDDSGASYEETTFEGYGPGGIAYFIEVTTDNNNRTVGEIRHIFTKFGGNMGTNGSVGYMFEQKGMIQVPSEGLDDEEFMLEAIDAGATDVDTDDEMFVVYTAREELFDVRKKLEENDYEIESATLIREAVTETKVDEDTAKSNLKLMEKFEDNDDVNNVFTNMLMDEETVALAEDL</sequence>
<dbReference type="FunFam" id="1.10.10.200:FF:000002">
    <property type="entry name" value="Probable transcriptional regulatory protein CLM62_37755"/>
    <property type="match status" value="1"/>
</dbReference>
<dbReference type="OrthoDB" id="9781053at2"/>
<dbReference type="EMBL" id="FXTP01000008">
    <property type="protein sequence ID" value="SMO69406.1"/>
    <property type="molecule type" value="Genomic_DNA"/>
</dbReference>
<keyword evidence="2 6" id="KW-0963">Cytoplasm</keyword>
<dbReference type="InterPro" id="IPR026564">
    <property type="entry name" value="Transcrip_reg_TACO1-like_dom3"/>
</dbReference>
<organism evidence="10 11">
    <name type="scientific">Gracilimonas mengyeensis</name>
    <dbReference type="NCBI Taxonomy" id="1302730"/>
    <lineage>
        <taxon>Bacteria</taxon>
        <taxon>Pseudomonadati</taxon>
        <taxon>Balneolota</taxon>
        <taxon>Balneolia</taxon>
        <taxon>Balneolales</taxon>
        <taxon>Balneolaceae</taxon>
        <taxon>Gracilimonas</taxon>
    </lineage>
</organism>
<protein>
    <recommendedName>
        <fullName evidence="6">Probable transcriptional regulatory protein SAMN06265219_10844</fullName>
    </recommendedName>
</protein>
<dbReference type="PANTHER" id="PTHR12532:SF6">
    <property type="entry name" value="TRANSCRIPTIONAL REGULATORY PROTEIN YEBC-RELATED"/>
    <property type="match status" value="1"/>
</dbReference>
<dbReference type="PANTHER" id="PTHR12532">
    <property type="entry name" value="TRANSLATIONAL ACTIVATOR OF CYTOCHROME C OXIDASE 1"/>
    <property type="match status" value="1"/>
</dbReference>
<dbReference type="Pfam" id="PF01709">
    <property type="entry name" value="Transcrip_reg"/>
    <property type="match status" value="1"/>
</dbReference>
<dbReference type="GO" id="GO:0005829">
    <property type="term" value="C:cytosol"/>
    <property type="evidence" value="ECO:0007669"/>
    <property type="project" value="TreeGrafter"/>
</dbReference>
<evidence type="ECO:0000256" key="6">
    <source>
        <dbReference type="HAMAP-Rule" id="MF_00693"/>
    </source>
</evidence>
<dbReference type="InterPro" id="IPR002876">
    <property type="entry name" value="Transcrip_reg_TACO1-like"/>
</dbReference>
<dbReference type="InterPro" id="IPR048300">
    <property type="entry name" value="TACO1_YebC-like_2nd/3rd_dom"/>
</dbReference>
<dbReference type="Gene3D" id="1.10.10.200">
    <property type="match status" value="1"/>
</dbReference>
<evidence type="ECO:0000256" key="7">
    <source>
        <dbReference type="SAM" id="MobiDB-lite"/>
    </source>
</evidence>
<feature type="domain" description="TACO1/YebC-like N-terminal" evidence="9">
    <location>
        <begin position="5"/>
        <end position="76"/>
    </location>
</feature>
<feature type="domain" description="TACO1/YebC-like second and third" evidence="8">
    <location>
        <begin position="83"/>
        <end position="238"/>
    </location>
</feature>
<evidence type="ECO:0000256" key="4">
    <source>
        <dbReference type="ARBA" id="ARBA00023125"/>
    </source>
</evidence>
<proteinExistence type="inferred from homology"/>
<dbReference type="InterPro" id="IPR029072">
    <property type="entry name" value="YebC-like"/>
</dbReference>
<dbReference type="GO" id="GO:0003677">
    <property type="term" value="F:DNA binding"/>
    <property type="evidence" value="ECO:0007669"/>
    <property type="project" value="UniProtKB-UniRule"/>
</dbReference>
<evidence type="ECO:0000256" key="5">
    <source>
        <dbReference type="ARBA" id="ARBA00023163"/>
    </source>
</evidence>
<dbReference type="NCBIfam" id="NF001030">
    <property type="entry name" value="PRK00110.1"/>
    <property type="match status" value="1"/>
</dbReference>
<reference evidence="10 11" key="1">
    <citation type="submission" date="2017-05" db="EMBL/GenBank/DDBJ databases">
        <authorList>
            <person name="Varghese N."/>
            <person name="Submissions S."/>
        </authorList>
    </citation>
    <scope>NUCLEOTIDE SEQUENCE [LARGE SCALE GENOMIC DNA]</scope>
    <source>
        <strain evidence="10 11">DSM 21985</strain>
    </source>
</reference>
<evidence type="ECO:0000256" key="2">
    <source>
        <dbReference type="ARBA" id="ARBA00022490"/>
    </source>
</evidence>
<dbReference type="HAMAP" id="MF_00693">
    <property type="entry name" value="Transcrip_reg_TACO1"/>
    <property type="match status" value="1"/>
</dbReference>
<comment type="similarity">
    <text evidence="1 6">Belongs to the TACO1 family.</text>
</comment>
<dbReference type="Pfam" id="PF20772">
    <property type="entry name" value="TACO1_YebC_N"/>
    <property type="match status" value="1"/>
</dbReference>
<dbReference type="NCBIfam" id="NF009044">
    <property type="entry name" value="PRK12378.1"/>
    <property type="match status" value="1"/>
</dbReference>
<evidence type="ECO:0000259" key="9">
    <source>
        <dbReference type="Pfam" id="PF20772"/>
    </source>
</evidence>
<feature type="region of interest" description="Disordered" evidence="7">
    <location>
        <begin position="1"/>
        <end position="22"/>
    </location>
</feature>
<gene>
    <name evidence="10" type="ORF">SAMN06265219_10844</name>
</gene>
<dbReference type="AlphaFoldDB" id="A0A521DCP5"/>
<name>A0A521DCP5_9BACT</name>
<dbReference type="GO" id="GO:0006355">
    <property type="term" value="P:regulation of DNA-templated transcription"/>
    <property type="evidence" value="ECO:0007669"/>
    <property type="project" value="UniProtKB-UniRule"/>
</dbReference>
<keyword evidence="11" id="KW-1185">Reference proteome</keyword>
<dbReference type="Proteomes" id="UP000317557">
    <property type="component" value="Unassembled WGS sequence"/>
</dbReference>
<dbReference type="Gene3D" id="3.30.70.980">
    <property type="match status" value="2"/>
</dbReference>
<evidence type="ECO:0000313" key="11">
    <source>
        <dbReference type="Proteomes" id="UP000317557"/>
    </source>
</evidence>
<dbReference type="SUPFAM" id="SSF75625">
    <property type="entry name" value="YebC-like"/>
    <property type="match status" value="1"/>
</dbReference>
<evidence type="ECO:0000313" key="10">
    <source>
        <dbReference type="EMBL" id="SMO69406.1"/>
    </source>
</evidence>
<keyword evidence="5 6" id="KW-0804">Transcription</keyword>
<dbReference type="InterPro" id="IPR049083">
    <property type="entry name" value="TACO1_YebC_N"/>
</dbReference>
<evidence type="ECO:0000256" key="3">
    <source>
        <dbReference type="ARBA" id="ARBA00023015"/>
    </source>
</evidence>